<comment type="caution">
    <text evidence="5">The sequence shown here is derived from an EMBL/GenBank/DDBJ whole genome shotgun (WGS) entry which is preliminary data.</text>
</comment>
<keyword evidence="3" id="KW-0804">Transcription</keyword>
<evidence type="ECO:0000259" key="4">
    <source>
        <dbReference type="PROSITE" id="PS01124"/>
    </source>
</evidence>
<dbReference type="InterPro" id="IPR018062">
    <property type="entry name" value="HTH_AraC-typ_CS"/>
</dbReference>
<dbReference type="GO" id="GO:0003700">
    <property type="term" value="F:DNA-binding transcription factor activity"/>
    <property type="evidence" value="ECO:0007669"/>
    <property type="project" value="InterPro"/>
</dbReference>
<feature type="domain" description="HTH araC/xylS-type" evidence="4">
    <location>
        <begin position="188"/>
        <end position="286"/>
    </location>
</feature>
<dbReference type="GO" id="GO:0043565">
    <property type="term" value="F:sequence-specific DNA binding"/>
    <property type="evidence" value="ECO:0007669"/>
    <property type="project" value="InterPro"/>
</dbReference>
<dbReference type="Proteomes" id="UP000517523">
    <property type="component" value="Unassembled WGS sequence"/>
</dbReference>
<dbReference type="SUPFAM" id="SSF51215">
    <property type="entry name" value="Regulatory protein AraC"/>
    <property type="match status" value="1"/>
</dbReference>
<keyword evidence="2" id="KW-0238">DNA-binding</keyword>
<dbReference type="Gene3D" id="2.60.120.10">
    <property type="entry name" value="Jelly Rolls"/>
    <property type="match status" value="1"/>
</dbReference>
<proteinExistence type="predicted"/>
<accession>A0A839TJ31</accession>
<dbReference type="Pfam" id="PF02311">
    <property type="entry name" value="AraC_binding"/>
    <property type="match status" value="1"/>
</dbReference>
<dbReference type="AlphaFoldDB" id="A0A839TJ31"/>
<name>A0A839TJ31_9BACL</name>
<dbReference type="InterPro" id="IPR020449">
    <property type="entry name" value="Tscrpt_reg_AraC-type_HTH"/>
</dbReference>
<dbReference type="InterPro" id="IPR009057">
    <property type="entry name" value="Homeodomain-like_sf"/>
</dbReference>
<gene>
    <name evidence="5" type="ORF">FHS19_001470</name>
</gene>
<sequence length="289" mass="33880">MSINVYLNWFTTDEQFPFFIQYGGHDEDMQLHKHIDFCELVIVLNGHATHIVNNEASFIKKGNVFVINGGTQHAYKDPYDFKICNIMFNPDMLKYAGPDLRASQGFQALFILEPLYRHLHPYESKLNIPLSNLEHVASVISDMIDEYRNRHQGYQTMLASRFMELAVYLSRLYENQDQGTESNLVHLANAVSYIEDHYLEQVTLEEIADKSRISVRHLNRIFRAYYQTSPMAYLQRLRLERACILLKQTNLSITEISYECGYNDSNYLTRQFRKTYGMTPKAFRKSVQQ</sequence>
<dbReference type="InterPro" id="IPR014710">
    <property type="entry name" value="RmlC-like_jellyroll"/>
</dbReference>
<evidence type="ECO:0000256" key="3">
    <source>
        <dbReference type="ARBA" id="ARBA00023163"/>
    </source>
</evidence>
<dbReference type="InterPro" id="IPR018060">
    <property type="entry name" value="HTH_AraC"/>
</dbReference>
<dbReference type="InterPro" id="IPR003313">
    <property type="entry name" value="AraC-bd"/>
</dbReference>
<protein>
    <submittedName>
        <fullName evidence="5">AraC family L-rhamnose operon regulatory protein RhaS</fullName>
    </submittedName>
</protein>
<dbReference type="RefSeq" id="WP_246426446.1">
    <property type="nucleotide sequence ID" value="NZ_JACHXJ010000001.1"/>
</dbReference>
<dbReference type="Gene3D" id="1.10.10.60">
    <property type="entry name" value="Homeodomain-like"/>
    <property type="match status" value="2"/>
</dbReference>
<dbReference type="PROSITE" id="PS00041">
    <property type="entry name" value="HTH_ARAC_FAMILY_1"/>
    <property type="match status" value="1"/>
</dbReference>
<dbReference type="SUPFAM" id="SSF46689">
    <property type="entry name" value="Homeodomain-like"/>
    <property type="match status" value="2"/>
</dbReference>
<evidence type="ECO:0000313" key="5">
    <source>
        <dbReference type="EMBL" id="MBB3126816.1"/>
    </source>
</evidence>
<dbReference type="PANTHER" id="PTHR43280">
    <property type="entry name" value="ARAC-FAMILY TRANSCRIPTIONAL REGULATOR"/>
    <property type="match status" value="1"/>
</dbReference>
<dbReference type="Pfam" id="PF12833">
    <property type="entry name" value="HTH_18"/>
    <property type="match status" value="1"/>
</dbReference>
<dbReference type="PANTHER" id="PTHR43280:SF2">
    <property type="entry name" value="HTH-TYPE TRANSCRIPTIONAL REGULATOR EXSA"/>
    <property type="match status" value="1"/>
</dbReference>
<dbReference type="PRINTS" id="PR00032">
    <property type="entry name" value="HTHARAC"/>
</dbReference>
<organism evidence="5 6">
    <name type="scientific">Paenibacillus rhizosphaerae</name>
    <dbReference type="NCBI Taxonomy" id="297318"/>
    <lineage>
        <taxon>Bacteria</taxon>
        <taxon>Bacillati</taxon>
        <taxon>Bacillota</taxon>
        <taxon>Bacilli</taxon>
        <taxon>Bacillales</taxon>
        <taxon>Paenibacillaceae</taxon>
        <taxon>Paenibacillus</taxon>
    </lineage>
</organism>
<evidence type="ECO:0000256" key="1">
    <source>
        <dbReference type="ARBA" id="ARBA00023015"/>
    </source>
</evidence>
<dbReference type="SMART" id="SM00342">
    <property type="entry name" value="HTH_ARAC"/>
    <property type="match status" value="1"/>
</dbReference>
<reference evidence="5 6" key="1">
    <citation type="submission" date="2020-08" db="EMBL/GenBank/DDBJ databases">
        <title>Genomic Encyclopedia of Type Strains, Phase III (KMG-III): the genomes of soil and plant-associated and newly described type strains.</title>
        <authorList>
            <person name="Whitman W."/>
        </authorList>
    </citation>
    <scope>NUCLEOTIDE SEQUENCE [LARGE SCALE GENOMIC DNA]</scope>
    <source>
        <strain evidence="5 6">CECT 5831</strain>
    </source>
</reference>
<dbReference type="EMBL" id="JACHXJ010000001">
    <property type="protein sequence ID" value="MBB3126816.1"/>
    <property type="molecule type" value="Genomic_DNA"/>
</dbReference>
<keyword evidence="1" id="KW-0805">Transcription regulation</keyword>
<evidence type="ECO:0000256" key="2">
    <source>
        <dbReference type="ARBA" id="ARBA00023125"/>
    </source>
</evidence>
<evidence type="ECO:0000313" key="6">
    <source>
        <dbReference type="Proteomes" id="UP000517523"/>
    </source>
</evidence>
<dbReference type="PROSITE" id="PS01124">
    <property type="entry name" value="HTH_ARAC_FAMILY_2"/>
    <property type="match status" value="1"/>
</dbReference>
<dbReference type="InterPro" id="IPR037923">
    <property type="entry name" value="HTH-like"/>
</dbReference>